<protein>
    <submittedName>
        <fullName evidence="2">Terminase small subunit</fullName>
    </submittedName>
</protein>
<comment type="caution">
    <text evidence="2">The sequence shown here is derived from an EMBL/GenBank/DDBJ whole genome shotgun (WGS) entry which is preliminary data.</text>
</comment>
<evidence type="ECO:0000313" key="2">
    <source>
        <dbReference type="EMBL" id="MBP0484660.1"/>
    </source>
</evidence>
<evidence type="ECO:0000313" key="3">
    <source>
        <dbReference type="Proteomes" id="UP000675940"/>
    </source>
</evidence>
<dbReference type="AlphaFoldDB" id="A0A940MML4"/>
<sequence>MGILPKERHEVFAQRLAAGASQVDAYEAAGYKRHAANAARLAANPDVQARVAELQEIAAQGAVVDAARVLREIGAIATSDIRRIFDATGALRRIEDLDDDTAAAIQAIKVVVRPVPGTKGREVEHVHEVKLWDKGRALDQLGKHHRLFERAGEDENPLAAFAQHLMAKAKPIPVAGQRDDSDEDEGDDDDD</sequence>
<reference evidence="2" key="1">
    <citation type="submission" date="2021-03" db="EMBL/GenBank/DDBJ databases">
        <title>Sagittula salina sp. nov. strain M10.9X isolated from the marine waste.</title>
        <authorList>
            <person name="Satari L."/>
            <person name="Molina-Menor E."/>
            <person name="Vidal-Verdu A."/>
            <person name="Pascual J."/>
            <person name="Pereto J."/>
            <person name="Porcar M."/>
        </authorList>
    </citation>
    <scope>NUCLEOTIDE SEQUENCE</scope>
    <source>
        <strain evidence="2">M10.9X</strain>
    </source>
</reference>
<gene>
    <name evidence="2" type="ORF">J5474_19485</name>
</gene>
<dbReference type="RefSeq" id="WP_209363206.1">
    <property type="nucleotide sequence ID" value="NZ_JAGISH010000015.1"/>
</dbReference>
<name>A0A940MML4_9RHOB</name>
<organism evidence="2 3">
    <name type="scientific">Sagittula salina</name>
    <dbReference type="NCBI Taxonomy" id="2820268"/>
    <lineage>
        <taxon>Bacteria</taxon>
        <taxon>Pseudomonadati</taxon>
        <taxon>Pseudomonadota</taxon>
        <taxon>Alphaproteobacteria</taxon>
        <taxon>Rhodobacterales</taxon>
        <taxon>Roseobacteraceae</taxon>
        <taxon>Sagittula</taxon>
    </lineage>
</organism>
<dbReference type="InterPro" id="IPR005335">
    <property type="entry name" value="Terminase_ssu"/>
</dbReference>
<dbReference type="GO" id="GO:0051276">
    <property type="term" value="P:chromosome organization"/>
    <property type="evidence" value="ECO:0007669"/>
    <property type="project" value="InterPro"/>
</dbReference>
<dbReference type="Proteomes" id="UP000675940">
    <property type="component" value="Unassembled WGS sequence"/>
</dbReference>
<proteinExistence type="predicted"/>
<evidence type="ECO:0000256" key="1">
    <source>
        <dbReference type="SAM" id="MobiDB-lite"/>
    </source>
</evidence>
<keyword evidence="3" id="KW-1185">Reference proteome</keyword>
<accession>A0A940MML4</accession>
<dbReference type="EMBL" id="JAGISH010000015">
    <property type="protein sequence ID" value="MBP0484660.1"/>
    <property type="molecule type" value="Genomic_DNA"/>
</dbReference>
<feature type="region of interest" description="Disordered" evidence="1">
    <location>
        <begin position="169"/>
        <end position="191"/>
    </location>
</feature>
<dbReference type="Pfam" id="PF03592">
    <property type="entry name" value="Terminase_2"/>
    <property type="match status" value="1"/>
</dbReference>
<feature type="compositionally biased region" description="Acidic residues" evidence="1">
    <location>
        <begin position="180"/>
        <end position="191"/>
    </location>
</feature>